<gene>
    <name evidence="3" type="ORF">ERS686654_00398</name>
</gene>
<evidence type="ECO:0000256" key="1">
    <source>
        <dbReference type="SAM" id="MobiDB-lite"/>
    </source>
</evidence>
<evidence type="ECO:0000313" key="4">
    <source>
        <dbReference type="Proteomes" id="UP000052237"/>
    </source>
</evidence>
<proteinExistence type="predicted"/>
<comment type="caution">
    <text evidence="3">The sequence shown here is derived from an EMBL/GenBank/DDBJ whole genome shotgun (WGS) entry which is preliminary data.</text>
</comment>
<feature type="transmembrane region" description="Helical" evidence="2">
    <location>
        <begin position="12"/>
        <end position="31"/>
    </location>
</feature>
<feature type="compositionally biased region" description="Basic and acidic residues" evidence="1">
    <location>
        <begin position="61"/>
        <end position="70"/>
    </location>
</feature>
<name>A0A0S4RFV0_CAMHY</name>
<keyword evidence="2" id="KW-0472">Membrane</keyword>
<dbReference type="Proteomes" id="UP000052237">
    <property type="component" value="Unassembled WGS sequence"/>
</dbReference>
<sequence length="93" mass="10048">MMNNTSDKGFKMALPFIAGAVAGGLAILAFNNRKVIKDKLMCGLEKGKDIAIKAKDETMSKLKKQPEKAPVKAKRTAKKTTANKAKANEIISK</sequence>
<keyword evidence="2" id="KW-0812">Transmembrane</keyword>
<organism evidence="3 4">
    <name type="scientific">Campylobacter hyointestinalis subsp. hyointestinalis</name>
    <dbReference type="NCBI Taxonomy" id="91352"/>
    <lineage>
        <taxon>Bacteria</taxon>
        <taxon>Pseudomonadati</taxon>
        <taxon>Campylobacterota</taxon>
        <taxon>Epsilonproteobacteria</taxon>
        <taxon>Campylobacterales</taxon>
        <taxon>Campylobacteraceae</taxon>
        <taxon>Campylobacter</taxon>
    </lineage>
</organism>
<feature type="region of interest" description="Disordered" evidence="1">
    <location>
        <begin position="61"/>
        <end position="93"/>
    </location>
</feature>
<reference evidence="3 4" key="1">
    <citation type="submission" date="2015-11" db="EMBL/GenBank/DDBJ databases">
        <authorList>
            <consortium name="Pathogen Informatics"/>
        </authorList>
    </citation>
    <scope>NUCLEOTIDE SEQUENCE [LARGE SCALE GENOMIC DNA]</scope>
    <source>
        <strain evidence="3 4">006A-0059</strain>
    </source>
</reference>
<keyword evidence="2" id="KW-1133">Transmembrane helix</keyword>
<dbReference type="AlphaFoldDB" id="A0A0S4RFV0"/>
<accession>A0A0S4RFV0</accession>
<keyword evidence="4" id="KW-1185">Reference proteome</keyword>
<protein>
    <submittedName>
        <fullName evidence="3">Uncharacterized protein</fullName>
    </submittedName>
</protein>
<evidence type="ECO:0000313" key="3">
    <source>
        <dbReference type="EMBL" id="CUU72129.1"/>
    </source>
</evidence>
<evidence type="ECO:0000256" key="2">
    <source>
        <dbReference type="SAM" id="Phobius"/>
    </source>
</evidence>
<dbReference type="EMBL" id="FAVB01000001">
    <property type="protein sequence ID" value="CUU72129.1"/>
    <property type="molecule type" value="Genomic_DNA"/>
</dbReference>